<proteinExistence type="predicted"/>
<gene>
    <name evidence="1" type="ORF">RYX56_24535</name>
</gene>
<protein>
    <submittedName>
        <fullName evidence="1">Uncharacterized protein</fullName>
    </submittedName>
</protein>
<dbReference type="EMBL" id="JAWJBA010000843">
    <property type="protein sequence ID" value="MDV2687519.1"/>
    <property type="molecule type" value="Genomic_DNA"/>
</dbReference>
<reference evidence="1 2" key="1">
    <citation type="submission" date="2023-10" db="EMBL/GenBank/DDBJ databases">
        <title>Screening of Alkalihalobacillus lindianensis BZ-TG-R113 and Its Alleviation of Salt Stress on Rapeseed Growth.</title>
        <authorList>
            <person name="Zhao B."/>
            <person name="Guo T."/>
        </authorList>
    </citation>
    <scope>NUCLEOTIDE SEQUENCE [LARGE SCALE GENOMIC DNA]</scope>
    <source>
        <strain evidence="1 2">BZ-TG-R113</strain>
    </source>
</reference>
<evidence type="ECO:0000313" key="1">
    <source>
        <dbReference type="EMBL" id="MDV2687519.1"/>
    </source>
</evidence>
<feature type="non-terminal residue" evidence="1">
    <location>
        <position position="1"/>
    </location>
</feature>
<dbReference type="Proteomes" id="UP001287282">
    <property type="component" value="Unassembled WGS sequence"/>
</dbReference>
<evidence type="ECO:0000313" key="2">
    <source>
        <dbReference type="Proteomes" id="UP001287282"/>
    </source>
</evidence>
<name>A0ABU3XI21_9BACI</name>
<dbReference type="RefSeq" id="WP_317124411.1">
    <property type="nucleotide sequence ID" value="NZ_JAWJBA010000843.1"/>
</dbReference>
<sequence length="69" mass="7805">TPSSAEEVGNRPYMEKMYFIPSGTEGQYQPGAKDEPDSYLPAEDMTRVPLDYQILIDIRSTEPLIIIEP</sequence>
<comment type="caution">
    <text evidence="1">The sequence shown here is derived from an EMBL/GenBank/DDBJ whole genome shotgun (WGS) entry which is preliminary data.</text>
</comment>
<keyword evidence="2" id="KW-1185">Reference proteome</keyword>
<organism evidence="1 2">
    <name type="scientific">Alkalihalophilus lindianensis</name>
    <dbReference type="NCBI Taxonomy" id="1630542"/>
    <lineage>
        <taxon>Bacteria</taxon>
        <taxon>Bacillati</taxon>
        <taxon>Bacillota</taxon>
        <taxon>Bacilli</taxon>
        <taxon>Bacillales</taxon>
        <taxon>Bacillaceae</taxon>
        <taxon>Alkalihalophilus</taxon>
    </lineage>
</organism>
<accession>A0ABU3XI21</accession>